<name>A0A9P7UHD7_9PEZI</name>
<evidence type="ECO:0000313" key="2">
    <source>
        <dbReference type="Proteomes" id="UP000699042"/>
    </source>
</evidence>
<comment type="caution">
    <text evidence="1">The sequence shown here is derived from an EMBL/GenBank/DDBJ whole genome shotgun (WGS) entry which is preliminary data.</text>
</comment>
<dbReference type="EMBL" id="JAESDN010000001">
    <property type="protein sequence ID" value="KAG7057969.1"/>
    <property type="molecule type" value="Genomic_DNA"/>
</dbReference>
<gene>
    <name evidence="1" type="ORF">JMJ77_005349</name>
</gene>
<evidence type="ECO:0000313" key="1">
    <source>
        <dbReference type="EMBL" id="KAG7057969.1"/>
    </source>
</evidence>
<sequence>MSVRGSSSSGTLHNRPNADKWEARTPYLTLTADASASAAAATCSSAATLRLSYAALPSKLLGSQCYCAAGLTVGSVPFKAAFDRLAIHLVSCPGPLAVDYLGAREPRLRVFPIFCLMRRAASFSHISQGPLSSCLFGRRGTGYPSAPNCQEADIRTQAIRERKDARGIGNKCKKNAALQVTLANR</sequence>
<reference evidence="1" key="1">
    <citation type="submission" date="2021-05" db="EMBL/GenBank/DDBJ databases">
        <title>Comparative genomics of three Colletotrichum scovillei strains and genetic complementation revealed genes involved fungal growth and virulence on chili pepper.</title>
        <authorList>
            <person name="Hsieh D.-K."/>
            <person name="Chuang S.-C."/>
            <person name="Chen C.-Y."/>
            <person name="Chao Y.-T."/>
            <person name="Lu M.-Y.J."/>
            <person name="Lee M.-H."/>
            <person name="Shih M.-C."/>
        </authorList>
    </citation>
    <scope>NUCLEOTIDE SEQUENCE</scope>
    <source>
        <strain evidence="1">Coll-153</strain>
    </source>
</reference>
<proteinExistence type="predicted"/>
<accession>A0A9P7UHD7</accession>
<dbReference type="Proteomes" id="UP000699042">
    <property type="component" value="Unassembled WGS sequence"/>
</dbReference>
<protein>
    <submittedName>
        <fullName evidence="1">Uncharacterized protein</fullName>
    </submittedName>
</protein>
<keyword evidence="2" id="KW-1185">Reference proteome</keyword>
<organism evidence="1 2">
    <name type="scientific">Colletotrichum scovillei</name>
    <dbReference type="NCBI Taxonomy" id="1209932"/>
    <lineage>
        <taxon>Eukaryota</taxon>
        <taxon>Fungi</taxon>
        <taxon>Dikarya</taxon>
        <taxon>Ascomycota</taxon>
        <taxon>Pezizomycotina</taxon>
        <taxon>Sordariomycetes</taxon>
        <taxon>Hypocreomycetidae</taxon>
        <taxon>Glomerellales</taxon>
        <taxon>Glomerellaceae</taxon>
        <taxon>Colletotrichum</taxon>
        <taxon>Colletotrichum acutatum species complex</taxon>
    </lineage>
</organism>
<dbReference type="AlphaFoldDB" id="A0A9P7UHD7"/>